<sequence>MHNTITSDLRLHGKLIHYLTKALAFIICFILVWAGRLFTVLAKFCKAGSSKLRRALGVDNKDTIPLHRRMSQPDNSDRAPLLEEEQDSEVDMGGWVEMLPCVPAWPVDSDADAHLRSAAMDRERAGIVFRCLHSSILPFVTRRHDLATVANQLVQQDELAPLPALLVHNAALREILEHYCRINNLAFERFLHHRFPDPVYKKLCKHYKLVQRSVSRL</sequence>
<evidence type="ECO:0000256" key="1">
    <source>
        <dbReference type="SAM" id="Phobius"/>
    </source>
</evidence>
<proteinExistence type="predicted"/>
<reference evidence="2" key="1">
    <citation type="submission" date="2021-02" db="EMBL/GenBank/DDBJ databases">
        <title>Psilocybe cubensis genome.</title>
        <authorList>
            <person name="Mckernan K.J."/>
            <person name="Crawford S."/>
            <person name="Trippe A."/>
            <person name="Kane L.T."/>
            <person name="Mclaughlin S."/>
        </authorList>
    </citation>
    <scope>NUCLEOTIDE SEQUENCE [LARGE SCALE GENOMIC DNA]</scope>
    <source>
        <strain evidence="2">MGC-MH-2018</strain>
    </source>
</reference>
<dbReference type="AlphaFoldDB" id="A0A8H7XXR6"/>
<organism evidence="2">
    <name type="scientific">Psilocybe cubensis</name>
    <name type="common">Psychedelic mushroom</name>
    <name type="synonym">Stropharia cubensis</name>
    <dbReference type="NCBI Taxonomy" id="181762"/>
    <lineage>
        <taxon>Eukaryota</taxon>
        <taxon>Fungi</taxon>
        <taxon>Dikarya</taxon>
        <taxon>Basidiomycota</taxon>
        <taxon>Agaricomycotina</taxon>
        <taxon>Agaricomycetes</taxon>
        <taxon>Agaricomycetidae</taxon>
        <taxon>Agaricales</taxon>
        <taxon>Agaricineae</taxon>
        <taxon>Strophariaceae</taxon>
        <taxon>Psilocybe</taxon>
    </lineage>
</organism>
<protein>
    <submittedName>
        <fullName evidence="2">Uncharacterized protein</fullName>
    </submittedName>
</protein>
<keyword evidence="1" id="KW-0812">Transmembrane</keyword>
<gene>
    <name evidence="2" type="ORF">JR316_004312</name>
</gene>
<comment type="caution">
    <text evidence="2">The sequence shown here is derived from an EMBL/GenBank/DDBJ whole genome shotgun (WGS) entry which is preliminary data.</text>
</comment>
<name>A0A8H7XXR6_PSICU</name>
<evidence type="ECO:0000313" key="2">
    <source>
        <dbReference type="EMBL" id="KAG5169930.1"/>
    </source>
</evidence>
<dbReference type="EMBL" id="JAFIQS010000004">
    <property type="protein sequence ID" value="KAG5169930.1"/>
    <property type="molecule type" value="Genomic_DNA"/>
</dbReference>
<keyword evidence="1" id="KW-0472">Membrane</keyword>
<accession>A0A8H7XXR6</accession>
<keyword evidence="1" id="KW-1133">Transmembrane helix</keyword>
<feature type="transmembrane region" description="Helical" evidence="1">
    <location>
        <begin position="22"/>
        <end position="44"/>
    </location>
</feature>